<reference evidence="2 3" key="1">
    <citation type="submission" date="2018-05" db="EMBL/GenBank/DDBJ databases">
        <title>Leucothrix arctica sp. nov., isolated from Arctic seawater.</title>
        <authorList>
            <person name="Choi A."/>
            <person name="Baek K."/>
        </authorList>
    </citation>
    <scope>NUCLEOTIDE SEQUENCE [LARGE SCALE GENOMIC DNA]</scope>
    <source>
        <strain evidence="2 3">IMCC9719</strain>
    </source>
</reference>
<sequence length="262" mass="29523">MNKQKRVVFCTYPSLYSSIVLTEILSAPNIEVAAIIVSTRNLKAKENKLISDIKRISISGVQYALYLLMVTQGYRLFPALSKHGSISSISKKNHIPLILTADINSKTVQDKIKKIDPDIIFCAHFNQLVHPSTYTLAQEAAINLHPSLLPDLKGVDPAFYALTESYNETGVTLHHLAEGFDTGAVITQKYQEITLTDTLLSLNTKLFSVGAKLFVSVLSNRVEHPSTTVKKELSRYDSWPSRAQVKQFKQYRKFGFLRFLFR</sequence>
<protein>
    <recommendedName>
        <fullName evidence="1">Formyl transferase N-terminal domain-containing protein</fullName>
    </recommendedName>
</protein>
<comment type="caution">
    <text evidence="2">The sequence shown here is derived from an EMBL/GenBank/DDBJ whole genome shotgun (WGS) entry which is preliminary data.</text>
</comment>
<dbReference type="OrthoDB" id="9802815at2"/>
<dbReference type="AlphaFoldDB" id="A0A317C922"/>
<evidence type="ECO:0000313" key="3">
    <source>
        <dbReference type="Proteomes" id="UP000245506"/>
    </source>
</evidence>
<dbReference type="GO" id="GO:0004479">
    <property type="term" value="F:methionyl-tRNA formyltransferase activity"/>
    <property type="evidence" value="ECO:0007669"/>
    <property type="project" value="TreeGrafter"/>
</dbReference>
<dbReference type="PANTHER" id="PTHR11138:SF5">
    <property type="entry name" value="METHIONYL-TRNA FORMYLTRANSFERASE, MITOCHONDRIAL"/>
    <property type="match status" value="1"/>
</dbReference>
<proteinExistence type="predicted"/>
<dbReference type="GO" id="GO:0005829">
    <property type="term" value="C:cytosol"/>
    <property type="evidence" value="ECO:0007669"/>
    <property type="project" value="TreeGrafter"/>
</dbReference>
<dbReference type="CDD" id="cd08369">
    <property type="entry name" value="FMT_core"/>
    <property type="match status" value="1"/>
</dbReference>
<dbReference type="InterPro" id="IPR036477">
    <property type="entry name" value="Formyl_transf_N_sf"/>
</dbReference>
<accession>A0A317C922</accession>
<organism evidence="2 3">
    <name type="scientific">Leucothrix arctica</name>
    <dbReference type="NCBI Taxonomy" id="1481894"/>
    <lineage>
        <taxon>Bacteria</taxon>
        <taxon>Pseudomonadati</taxon>
        <taxon>Pseudomonadota</taxon>
        <taxon>Gammaproteobacteria</taxon>
        <taxon>Thiotrichales</taxon>
        <taxon>Thiotrichaceae</taxon>
        <taxon>Leucothrix</taxon>
    </lineage>
</organism>
<dbReference type="Proteomes" id="UP000245506">
    <property type="component" value="Unassembled WGS sequence"/>
</dbReference>
<feature type="domain" description="Formyl transferase N-terminal" evidence="1">
    <location>
        <begin position="104"/>
        <end position="218"/>
    </location>
</feature>
<dbReference type="Gene3D" id="3.40.50.12230">
    <property type="match status" value="1"/>
</dbReference>
<evidence type="ECO:0000313" key="2">
    <source>
        <dbReference type="EMBL" id="PWQ95008.1"/>
    </source>
</evidence>
<name>A0A317C922_9GAMM</name>
<dbReference type="SUPFAM" id="SSF53328">
    <property type="entry name" value="Formyltransferase"/>
    <property type="match status" value="1"/>
</dbReference>
<gene>
    <name evidence="2" type="ORF">DKT75_13825</name>
</gene>
<dbReference type="RefSeq" id="WP_109824030.1">
    <property type="nucleotide sequence ID" value="NZ_QGKL01000037.1"/>
</dbReference>
<keyword evidence="3" id="KW-1185">Reference proteome</keyword>
<dbReference type="PANTHER" id="PTHR11138">
    <property type="entry name" value="METHIONYL-TRNA FORMYLTRANSFERASE"/>
    <property type="match status" value="1"/>
</dbReference>
<dbReference type="EMBL" id="QGKL01000037">
    <property type="protein sequence ID" value="PWQ95008.1"/>
    <property type="molecule type" value="Genomic_DNA"/>
</dbReference>
<evidence type="ECO:0000259" key="1">
    <source>
        <dbReference type="Pfam" id="PF00551"/>
    </source>
</evidence>
<dbReference type="InterPro" id="IPR002376">
    <property type="entry name" value="Formyl_transf_N"/>
</dbReference>
<dbReference type="Pfam" id="PF00551">
    <property type="entry name" value="Formyl_trans_N"/>
    <property type="match status" value="1"/>
</dbReference>